<proteinExistence type="predicted"/>
<evidence type="ECO:0000313" key="4">
    <source>
        <dbReference type="EMBL" id="SIQ55411.1"/>
    </source>
</evidence>
<protein>
    <submittedName>
        <fullName evidence="4">ABC-type multidrug transport system, ATPase component</fullName>
    </submittedName>
</protein>
<organism evidence="4 5">
    <name type="scientific">Microbispora rosea</name>
    <dbReference type="NCBI Taxonomy" id="58117"/>
    <lineage>
        <taxon>Bacteria</taxon>
        <taxon>Bacillati</taxon>
        <taxon>Actinomycetota</taxon>
        <taxon>Actinomycetes</taxon>
        <taxon>Streptosporangiales</taxon>
        <taxon>Streptosporangiaceae</taxon>
        <taxon>Microbispora</taxon>
    </lineage>
</organism>
<evidence type="ECO:0000256" key="1">
    <source>
        <dbReference type="ARBA" id="ARBA00022741"/>
    </source>
</evidence>
<feature type="domain" description="ABC transporter" evidence="3">
    <location>
        <begin position="8"/>
        <end position="218"/>
    </location>
</feature>
<gene>
    <name evidence="4" type="ORF">SAMN05421833_102437</name>
</gene>
<dbReference type="SUPFAM" id="SSF52540">
    <property type="entry name" value="P-loop containing nucleoside triphosphate hydrolases"/>
    <property type="match status" value="1"/>
</dbReference>
<dbReference type="PROSITE" id="PS50893">
    <property type="entry name" value="ABC_TRANSPORTER_2"/>
    <property type="match status" value="1"/>
</dbReference>
<dbReference type="Proteomes" id="UP000186096">
    <property type="component" value="Unassembled WGS sequence"/>
</dbReference>
<dbReference type="CDD" id="cd03230">
    <property type="entry name" value="ABC_DR_subfamily_A"/>
    <property type="match status" value="1"/>
</dbReference>
<dbReference type="Gene3D" id="3.40.50.300">
    <property type="entry name" value="P-loop containing nucleotide triphosphate hydrolases"/>
    <property type="match status" value="1"/>
</dbReference>
<dbReference type="Pfam" id="PF00005">
    <property type="entry name" value="ABC_tran"/>
    <property type="match status" value="1"/>
</dbReference>
<dbReference type="InterPro" id="IPR027417">
    <property type="entry name" value="P-loop_NTPase"/>
</dbReference>
<reference evidence="5" key="1">
    <citation type="submission" date="2017-01" db="EMBL/GenBank/DDBJ databases">
        <authorList>
            <person name="Varghese N."/>
            <person name="Submissions S."/>
        </authorList>
    </citation>
    <scope>NUCLEOTIDE SEQUENCE [LARGE SCALE GENOMIC DNA]</scope>
    <source>
        <strain evidence="5">ATCC 12950</strain>
    </source>
</reference>
<dbReference type="STRING" id="58117.SAMN05421833_102437"/>
<dbReference type="GO" id="GO:0005524">
    <property type="term" value="F:ATP binding"/>
    <property type="evidence" value="ECO:0007669"/>
    <property type="project" value="UniProtKB-KW"/>
</dbReference>
<dbReference type="InterPro" id="IPR003439">
    <property type="entry name" value="ABC_transporter-like_ATP-bd"/>
</dbReference>
<dbReference type="InterPro" id="IPR003593">
    <property type="entry name" value="AAA+_ATPase"/>
</dbReference>
<keyword evidence="2" id="KW-0067">ATP-binding</keyword>
<dbReference type="RefSeq" id="WP_204053440.1">
    <property type="nucleotide sequence ID" value="NZ_CP192071.1"/>
</dbReference>
<sequence>MPSDDSVLRVRDVRKSYRGGPVLRGVDLDLPPGRVVGIVGENGAGKTTLLRVLAGDLRPDGGSVRHGGRIGHCPQETVLHDAFTVEQHLRFFQVAYGLESLRRAEELMEALRFSGSRRARPGTLSGGTRQKLNLVLALMHDPDVLLLDEPYQGFDWETYVRFWDLAEELRGRGRSVLVVSHLAYDAARLDTLHRLEGGVLREQERVGVATGEGAGDRAGAP</sequence>
<dbReference type="EMBL" id="FTNI01000002">
    <property type="protein sequence ID" value="SIQ55411.1"/>
    <property type="molecule type" value="Genomic_DNA"/>
</dbReference>
<keyword evidence="5" id="KW-1185">Reference proteome</keyword>
<name>A0A1N6TQ01_9ACTN</name>
<dbReference type="PANTHER" id="PTHR43038:SF7">
    <property type="entry name" value="ABC TRANSPORT SYSTEM ATP-BINDING PROTEIN"/>
    <property type="match status" value="1"/>
</dbReference>
<dbReference type="SMART" id="SM00382">
    <property type="entry name" value="AAA"/>
    <property type="match status" value="1"/>
</dbReference>
<dbReference type="AlphaFoldDB" id="A0A1N6TQ01"/>
<accession>A0A1N6TQ01</accession>
<evidence type="ECO:0000259" key="3">
    <source>
        <dbReference type="PROSITE" id="PS50893"/>
    </source>
</evidence>
<keyword evidence="1" id="KW-0547">Nucleotide-binding</keyword>
<dbReference type="PANTHER" id="PTHR43038">
    <property type="entry name" value="ATP-BINDING CASSETTE, SUB-FAMILY H, MEMBER 1"/>
    <property type="match status" value="1"/>
</dbReference>
<dbReference type="GO" id="GO:0016887">
    <property type="term" value="F:ATP hydrolysis activity"/>
    <property type="evidence" value="ECO:0007669"/>
    <property type="project" value="InterPro"/>
</dbReference>
<evidence type="ECO:0000256" key="2">
    <source>
        <dbReference type="ARBA" id="ARBA00022840"/>
    </source>
</evidence>
<evidence type="ECO:0000313" key="5">
    <source>
        <dbReference type="Proteomes" id="UP000186096"/>
    </source>
</evidence>